<dbReference type="KEGG" id="wei:EQG49_10195"/>
<dbReference type="OrthoDB" id="9813719at2"/>
<dbReference type="AlphaFoldDB" id="A0A4P6YVM9"/>
<dbReference type="Gene3D" id="1.10.3290.10">
    <property type="entry name" value="Fido-like domain"/>
    <property type="match status" value="1"/>
</dbReference>
<dbReference type="InterPro" id="IPR003812">
    <property type="entry name" value="Fido"/>
</dbReference>
<dbReference type="EMBL" id="CP037940">
    <property type="protein sequence ID" value="QBO36806.1"/>
    <property type="molecule type" value="Genomic_DNA"/>
</dbReference>
<proteinExistence type="predicted"/>
<protein>
    <recommendedName>
        <fullName evidence="1">Fido domain-containing protein</fullName>
    </recommendedName>
</protein>
<gene>
    <name evidence="2" type="ORF">EQG49_10195</name>
</gene>
<evidence type="ECO:0000259" key="1">
    <source>
        <dbReference type="PROSITE" id="PS51459"/>
    </source>
</evidence>
<name>A0A4P6YVM9_9LACO</name>
<evidence type="ECO:0000313" key="2">
    <source>
        <dbReference type="EMBL" id="QBO36806.1"/>
    </source>
</evidence>
<dbReference type="RefSeq" id="WP_133363883.1">
    <property type="nucleotide sequence ID" value="NZ_CP037940.1"/>
</dbReference>
<keyword evidence="3" id="KW-1185">Reference proteome</keyword>
<evidence type="ECO:0000313" key="3">
    <source>
        <dbReference type="Proteomes" id="UP000292886"/>
    </source>
</evidence>
<accession>A0A4P6YVM9</accession>
<dbReference type="PROSITE" id="PS51459">
    <property type="entry name" value="FIDO"/>
    <property type="match status" value="1"/>
</dbReference>
<organism evidence="2 3">
    <name type="scientific">Periweissella cryptocerci</name>
    <dbReference type="NCBI Taxonomy" id="2506420"/>
    <lineage>
        <taxon>Bacteria</taxon>
        <taxon>Bacillati</taxon>
        <taxon>Bacillota</taxon>
        <taxon>Bacilli</taxon>
        <taxon>Lactobacillales</taxon>
        <taxon>Lactobacillaceae</taxon>
        <taxon>Periweissella</taxon>
    </lineage>
</organism>
<dbReference type="Pfam" id="PF02661">
    <property type="entry name" value="Fic"/>
    <property type="match status" value="1"/>
</dbReference>
<feature type="domain" description="Fido" evidence="1">
    <location>
        <begin position="128"/>
        <end position="274"/>
    </location>
</feature>
<sequence length="371" mass="41297">MEYQRLAAITDTQHRQDELLRRQQMPGTISTATTSTLVEMIGASSNLVFVVPTQQLQALSAQIFIQSAQLQRLLTSLDSFAQQMFLLACQDTEYDRQFALSTDLDPRQFPGLRMRLREISDGHFRNFTAAPEVYQLYRQLASMQMVSELGSQQFRQLWPGLTDAHSFSNVGARATDITDDLNHIGAFSQTAAQANPLINLAMTYYLYEQVRPFYDGNCLTGRLIIANQLGQITDSITALSVAQALTSVYDQLETEFQLANRGPNEHELTEFVTTFLTGVVQAQAQQLAQLKNKSAYPQPTAPLTLTALPETIYTKLAIASIFGPANLVFDIKSLVRLTGTSAPTVTKAVNQLIDLQLVNIERTRPLAIQLK</sequence>
<dbReference type="InterPro" id="IPR036597">
    <property type="entry name" value="Fido-like_dom_sf"/>
</dbReference>
<dbReference type="Proteomes" id="UP000292886">
    <property type="component" value="Chromosome"/>
</dbReference>
<reference evidence="3" key="1">
    <citation type="submission" date="2019-03" db="EMBL/GenBank/DDBJ databases">
        <title>Weissella sp. 26KH-42 Genome sequencing.</title>
        <authorList>
            <person name="Heo J."/>
            <person name="Kim S.-J."/>
            <person name="Kim J.-S."/>
            <person name="Hong S.-B."/>
            <person name="Kwon S.-W."/>
        </authorList>
    </citation>
    <scope>NUCLEOTIDE SEQUENCE [LARGE SCALE GENOMIC DNA]</scope>
    <source>
        <strain evidence="3">26KH-42</strain>
    </source>
</reference>
<dbReference type="SUPFAM" id="SSF140931">
    <property type="entry name" value="Fic-like"/>
    <property type="match status" value="1"/>
</dbReference>